<accession>A0A2S5T783</accession>
<proteinExistence type="predicted"/>
<evidence type="ECO:0000313" key="3">
    <source>
        <dbReference type="Proteomes" id="UP000239406"/>
    </source>
</evidence>
<feature type="domain" description="AsmA" evidence="1">
    <location>
        <begin position="3"/>
        <end position="133"/>
    </location>
</feature>
<dbReference type="InterPro" id="IPR007844">
    <property type="entry name" value="AsmA"/>
</dbReference>
<dbReference type="GO" id="GO:0005886">
    <property type="term" value="C:plasma membrane"/>
    <property type="evidence" value="ECO:0007669"/>
    <property type="project" value="TreeGrafter"/>
</dbReference>
<dbReference type="AlphaFoldDB" id="A0A2S5T783"/>
<gene>
    <name evidence="2" type="ORF">C1702_04830</name>
</gene>
<feature type="domain" description="AsmA" evidence="1">
    <location>
        <begin position="312"/>
        <end position="546"/>
    </location>
</feature>
<dbReference type="Pfam" id="PF05170">
    <property type="entry name" value="AsmA"/>
    <property type="match status" value="2"/>
</dbReference>
<evidence type="ECO:0000259" key="1">
    <source>
        <dbReference type="Pfam" id="PF05170"/>
    </source>
</evidence>
<dbReference type="EMBL" id="PSNY01000004">
    <property type="protein sequence ID" value="PPE70863.1"/>
    <property type="molecule type" value="Genomic_DNA"/>
</dbReference>
<organism evidence="2 3">
    <name type="scientific">Caldimonas thermodepolymerans</name>
    <dbReference type="NCBI Taxonomy" id="215580"/>
    <lineage>
        <taxon>Bacteria</taxon>
        <taxon>Pseudomonadati</taxon>
        <taxon>Pseudomonadota</taxon>
        <taxon>Betaproteobacteria</taxon>
        <taxon>Burkholderiales</taxon>
        <taxon>Sphaerotilaceae</taxon>
        <taxon>Caldimonas</taxon>
    </lineage>
</organism>
<comment type="caution">
    <text evidence="2">The sequence shown here is derived from an EMBL/GenBank/DDBJ whole genome shotgun (WGS) entry which is preliminary data.</text>
</comment>
<dbReference type="PANTHER" id="PTHR30441:SF9">
    <property type="entry name" value="ASMA FAMILY PROTEIN YHJG"/>
    <property type="match status" value="1"/>
</dbReference>
<dbReference type="PANTHER" id="PTHR30441">
    <property type="entry name" value="DUF748 DOMAIN-CONTAINING PROTEIN"/>
    <property type="match status" value="1"/>
</dbReference>
<dbReference type="InterPro" id="IPR052894">
    <property type="entry name" value="AsmA-related"/>
</dbReference>
<protein>
    <submittedName>
        <fullName evidence="2">AsmA family protein</fullName>
    </submittedName>
</protein>
<sequence>MLAALVAGLAACEVLGWPFLRPPLERQLAQRLQREVAIGSDFRLRLLGRLRVHTDQLRIGSPAWAAEAGQAPDFVQAQGVHLALSYAALLSAWRQHGDEAPPLRIQALEVDTIKATLWRLADGRANWQLGPPPPANRPSTRPQVPAFGRLVVGQGRLRYDDAMQRIQLRAEARTDEGRQAGGQAHGLLVTGEGRWRDARVEFRLAASGALPLVAPDHGARPVPVTLRASAGRATYTFEGHTVDVLRLQGFDGAFTARGDSLAAAGAPWGITLPSTPPFQLHGRLAKDGAVWQATVRQATVGRSRLAGRFTFDRRPEVPLLSGTLNGDRLVLADLGPAFGAGGGTDRRTARASVLPRREFNLPALRAMDADVRVDLRELDLGTAYLRDLRPVGAHVRLQDGVLRVEDLSATTSGGTLQAGLVLDSRPDVPRWDVNLALSGVRLEQWLQARNPRAEQARSGQPAPPYVTGVLGARAAFQGQGRSTAAMLGSLQGTASLWVREGQLSHLVVEASGIDLAETLGLMLSGDRQLPMQCAVMRFVAREGLLRSELGLVDTPDTTVLINGNVSLAQEQLDLQVMAHPKDFSPLSLRSPIRLHGSFSQPQVQLDAGRIGLKVLAAAALAAITPLAAVIPLIDPGGATTQGCEQALQRLRSARTGQPAPAAPGKP</sequence>
<dbReference type="GO" id="GO:0090313">
    <property type="term" value="P:regulation of protein targeting to membrane"/>
    <property type="evidence" value="ECO:0007669"/>
    <property type="project" value="TreeGrafter"/>
</dbReference>
<name>A0A2S5T783_9BURK</name>
<dbReference type="Proteomes" id="UP000239406">
    <property type="component" value="Unassembled WGS sequence"/>
</dbReference>
<evidence type="ECO:0000313" key="2">
    <source>
        <dbReference type="EMBL" id="PPE70863.1"/>
    </source>
</evidence>
<reference evidence="2 3" key="1">
    <citation type="submission" date="2018-02" db="EMBL/GenBank/DDBJ databases">
        <title>Reclassifiation of [Polyangium] brachysporum DSM 7029 as Guopingzhaonella breviflexa gen. nov., sp. nov., a member of the family Comamonadaceae.</title>
        <authorList>
            <person name="Tang B."/>
        </authorList>
    </citation>
    <scope>NUCLEOTIDE SEQUENCE [LARGE SCALE GENOMIC DNA]</scope>
    <source>
        <strain evidence="2 3">DSM 15344</strain>
    </source>
</reference>
<keyword evidence="3" id="KW-1185">Reference proteome</keyword>